<evidence type="ECO:0000256" key="2">
    <source>
        <dbReference type="ARBA" id="ARBA00022679"/>
    </source>
</evidence>
<dbReference type="EMBL" id="VDCV01000017">
    <property type="protein sequence ID" value="KAB5515862.1"/>
    <property type="molecule type" value="Genomic_DNA"/>
</dbReference>
<gene>
    <name evidence="4" type="ORF">DKX38_026510</name>
</gene>
<evidence type="ECO:0000313" key="4">
    <source>
        <dbReference type="EMBL" id="KAB5515862.1"/>
    </source>
</evidence>
<dbReference type="Pfam" id="PF02458">
    <property type="entry name" value="Transferase"/>
    <property type="match status" value="1"/>
</dbReference>
<comment type="caution">
    <text evidence="4">The sequence shown here is derived from an EMBL/GenBank/DDBJ whole genome shotgun (WGS) entry which is preliminary data.</text>
</comment>
<reference evidence="5" key="1">
    <citation type="journal article" date="2019" name="Gigascience">
        <title>De novo genome assembly of the endangered Acer yangbiense, a plant species with extremely small populations endemic to Yunnan Province, China.</title>
        <authorList>
            <person name="Yang J."/>
            <person name="Wariss H.M."/>
            <person name="Tao L."/>
            <person name="Zhang R."/>
            <person name="Yun Q."/>
            <person name="Hollingsworth P."/>
            <person name="Dao Z."/>
            <person name="Luo G."/>
            <person name="Guo H."/>
            <person name="Ma Y."/>
            <person name="Sun W."/>
        </authorList>
    </citation>
    <scope>NUCLEOTIDE SEQUENCE [LARGE SCALE GENOMIC DNA]</scope>
    <source>
        <strain evidence="5">cv. br00</strain>
    </source>
</reference>
<keyword evidence="5" id="KW-1185">Reference proteome</keyword>
<proteinExistence type="inferred from homology"/>
<dbReference type="InterPro" id="IPR023213">
    <property type="entry name" value="CAT-like_dom_sf"/>
</dbReference>
<dbReference type="Proteomes" id="UP000326939">
    <property type="component" value="Chromosome 17"/>
</dbReference>
<evidence type="ECO:0000256" key="3">
    <source>
        <dbReference type="ARBA" id="ARBA00023315"/>
    </source>
</evidence>
<dbReference type="PANTHER" id="PTHR31623:SF83">
    <property type="entry name" value="ACETYL-COA-BENZYLALCOHOL ACETYLTRANSFERASE-LIKE"/>
    <property type="match status" value="1"/>
</dbReference>
<protein>
    <submittedName>
        <fullName evidence="4">Uncharacterized protein</fullName>
    </submittedName>
</protein>
<sequence length="439" mass="48669">MRVAIVSRKFVTPSSSTPPHLRSCEISALDQLIPPVYGGFTCFYPADGNIQGAKHSERRKQLEESLSKILTLYYPAAGRYVEEKLLVDCNDKGVEYLEADVSGRLSQILNGELQPEELNQLLPYPVASPTTPLVAVQISTFECGGMAVGLRVSHKIFDIAALTSFFNGWATTCRAVIDEVPRPSFALPSLFPTRETVQILNPTPVKNGARLVTRTFVFSRSAVASLQVIARTGDDDLEGGKGQPSRVQVVTAIIWKALIKVAKLKHGFLRPSALIHGVEMRKRSALPTPPNCFGNMLRLAMARFEPDESKIGLRDLVITVRKAIRDAVMDCRDAMSCDELFVRAAESFRGWNEEARKGEIDLYTFSSWCGFPVYEVDFGWGKPAWVSSPHKPVPVVNLLDTKDGGVAVWMTAEEMDMILFQRDPEIVDLTTTSQLKNYV</sequence>
<dbReference type="Gene3D" id="3.30.559.10">
    <property type="entry name" value="Chloramphenicol acetyltransferase-like domain"/>
    <property type="match status" value="2"/>
</dbReference>
<dbReference type="AlphaFoldDB" id="A0A5N5JAQ2"/>
<comment type="similarity">
    <text evidence="1">Belongs to the plant acyltransferase family.</text>
</comment>
<name>A0A5N5JAQ2_9ROSI</name>
<keyword evidence="2" id="KW-0808">Transferase</keyword>
<keyword evidence="3" id="KW-0012">Acyltransferase</keyword>
<evidence type="ECO:0000256" key="1">
    <source>
        <dbReference type="ARBA" id="ARBA00009861"/>
    </source>
</evidence>
<dbReference type="PANTHER" id="PTHR31623">
    <property type="entry name" value="F21J9.9"/>
    <property type="match status" value="1"/>
</dbReference>
<organism evidence="4 5">
    <name type="scientific">Salix brachista</name>
    <dbReference type="NCBI Taxonomy" id="2182728"/>
    <lineage>
        <taxon>Eukaryota</taxon>
        <taxon>Viridiplantae</taxon>
        <taxon>Streptophyta</taxon>
        <taxon>Embryophyta</taxon>
        <taxon>Tracheophyta</taxon>
        <taxon>Spermatophyta</taxon>
        <taxon>Magnoliopsida</taxon>
        <taxon>eudicotyledons</taxon>
        <taxon>Gunneridae</taxon>
        <taxon>Pentapetalae</taxon>
        <taxon>rosids</taxon>
        <taxon>fabids</taxon>
        <taxon>Malpighiales</taxon>
        <taxon>Salicaceae</taxon>
        <taxon>Saliceae</taxon>
        <taxon>Salix</taxon>
    </lineage>
</organism>
<evidence type="ECO:0000313" key="5">
    <source>
        <dbReference type="Proteomes" id="UP000326939"/>
    </source>
</evidence>
<accession>A0A5N5JAQ2</accession>
<dbReference type="GO" id="GO:0016746">
    <property type="term" value="F:acyltransferase activity"/>
    <property type="evidence" value="ECO:0007669"/>
    <property type="project" value="UniProtKB-KW"/>
</dbReference>